<dbReference type="KEGG" id="ela:UCREL1_4072"/>
<dbReference type="Proteomes" id="UP000012174">
    <property type="component" value="Unassembled WGS sequence"/>
</dbReference>
<accession>M7TG24</accession>
<name>M7TG24_EUTLA</name>
<organism evidence="1 2">
    <name type="scientific">Eutypa lata (strain UCR-EL1)</name>
    <name type="common">Grapevine dieback disease fungus</name>
    <name type="synonym">Eutypa armeniacae</name>
    <dbReference type="NCBI Taxonomy" id="1287681"/>
    <lineage>
        <taxon>Eukaryota</taxon>
        <taxon>Fungi</taxon>
        <taxon>Dikarya</taxon>
        <taxon>Ascomycota</taxon>
        <taxon>Pezizomycotina</taxon>
        <taxon>Sordariomycetes</taxon>
        <taxon>Xylariomycetidae</taxon>
        <taxon>Xylariales</taxon>
        <taxon>Diatrypaceae</taxon>
        <taxon>Eutypa</taxon>
    </lineage>
</organism>
<keyword evidence="2" id="KW-1185">Reference proteome</keyword>
<dbReference type="OrthoDB" id="4795535at2759"/>
<evidence type="ECO:0000313" key="2">
    <source>
        <dbReference type="Proteomes" id="UP000012174"/>
    </source>
</evidence>
<dbReference type="Gene3D" id="1.25.40.20">
    <property type="entry name" value="Ankyrin repeat-containing domain"/>
    <property type="match status" value="1"/>
</dbReference>
<reference evidence="2" key="1">
    <citation type="journal article" date="2013" name="Genome Announc.">
        <title>Draft genome sequence of the grapevine dieback fungus Eutypa lata UCR-EL1.</title>
        <authorList>
            <person name="Blanco-Ulate B."/>
            <person name="Rolshausen P.E."/>
            <person name="Cantu D."/>
        </authorList>
    </citation>
    <scope>NUCLEOTIDE SEQUENCE [LARGE SCALE GENOMIC DNA]</scope>
    <source>
        <strain evidence="2">UCR-EL1</strain>
    </source>
</reference>
<sequence length="271" mass="30418">MMSSHQAQARVLRGVKKSQTPITEWVTPVLPLDQTGCLRLGEHPPSELPSVDEIRSLHELARKGGCDELQRTTEFIAEESFTSAPAMLLMAIDPATGDSLCHTAIRAQQIGALAQLRKMFPPNGSFRLGENALYKHKNHAGETMLHAAVTTGNIDMVVAAYRLFGRDDLTNGKGYAGRGQPLEELTEHPNDGIPHLTFLLEKCSDGRDAATVARDNGYDNLAQWIDNVVTRLDPAGQRHDPEQWKEWESFMRDYYQYEYREVQVEDDAIDW</sequence>
<dbReference type="HOGENOM" id="CLU_1120471_0_0_1"/>
<dbReference type="OMA" id="HILFMHQ"/>
<dbReference type="eggNOG" id="ENOG502T5RC">
    <property type="taxonomic scope" value="Eukaryota"/>
</dbReference>
<evidence type="ECO:0008006" key="3">
    <source>
        <dbReference type="Google" id="ProtNLM"/>
    </source>
</evidence>
<dbReference type="InterPro" id="IPR036770">
    <property type="entry name" value="Ankyrin_rpt-contain_sf"/>
</dbReference>
<gene>
    <name evidence="1" type="ORF">UCREL1_4072</name>
</gene>
<evidence type="ECO:0000313" key="1">
    <source>
        <dbReference type="EMBL" id="EMR68911.1"/>
    </source>
</evidence>
<protein>
    <recommendedName>
        <fullName evidence="3">Ankyrin repeat protein</fullName>
    </recommendedName>
</protein>
<dbReference type="EMBL" id="KB706153">
    <property type="protein sequence ID" value="EMR68911.1"/>
    <property type="molecule type" value="Genomic_DNA"/>
</dbReference>
<dbReference type="AlphaFoldDB" id="M7TG24"/>
<proteinExistence type="predicted"/>